<organism evidence="3 4">
    <name type="scientific">Pseudopedobacter saltans</name>
    <dbReference type="NCBI Taxonomy" id="151895"/>
    <lineage>
        <taxon>Bacteria</taxon>
        <taxon>Pseudomonadati</taxon>
        <taxon>Bacteroidota</taxon>
        <taxon>Sphingobacteriia</taxon>
        <taxon>Sphingobacteriales</taxon>
        <taxon>Sphingobacteriaceae</taxon>
        <taxon>Pseudopedobacter</taxon>
    </lineage>
</organism>
<dbReference type="Pfam" id="PF01882">
    <property type="entry name" value="DUF58"/>
    <property type="match status" value="1"/>
</dbReference>
<evidence type="ECO:0000256" key="1">
    <source>
        <dbReference type="SAM" id="Phobius"/>
    </source>
</evidence>
<sequence length="448" mass="52618">MKRFFKTYIGDLFLTSRFYLVGGIVSALLMIRHFVDALGLLPMLFLWAFIVLLLVEYILLFFRKKGLDAYRRMPSRFSNGDNNDVVLHITNRYSFPIHLTIVDEIPIQFQRRDIAFKTKMQAHSDHTYKYVLRPVKRGVYQFGTINNYVSCLLGLIQKRYKKGEPKDVAVYPSYQQLRKYQLLALHNQLQDTGQKRLQQIGSSFEFDQIREYVIGDDYRTVNWKATARKGMLMVNHYTEEKSQPIYSVIDKGRLMEMPFDQMSLLDYAINASLVLSNIAIYKEDKAGLITFSKKPETLLISDRKPGQMLRIQEHLYHEKTSFPESDFERLYVTIKRQVTQRSFLILFTNFESVEALHRQLPYLRKIAQTHLLLVVFFQNSIVKSLVEKPAENLKEMYTQTIAEQFDAEKKLIVQELHRYGIMALLTSPQNLTANTINKYLEVKRKNLL</sequence>
<keyword evidence="1" id="KW-0472">Membrane</keyword>
<feature type="transmembrane region" description="Helical" evidence="1">
    <location>
        <begin position="12"/>
        <end position="31"/>
    </location>
</feature>
<keyword evidence="1" id="KW-0812">Transmembrane</keyword>
<evidence type="ECO:0000313" key="3">
    <source>
        <dbReference type="EMBL" id="PZP51569.1"/>
    </source>
</evidence>
<feature type="transmembrane region" description="Helical" evidence="1">
    <location>
        <begin position="37"/>
        <end position="62"/>
    </location>
</feature>
<evidence type="ECO:0000313" key="4">
    <source>
        <dbReference type="Proteomes" id="UP000249645"/>
    </source>
</evidence>
<proteinExistence type="predicted"/>
<dbReference type="AlphaFoldDB" id="A0A2W5HCZ3"/>
<accession>A0A2W5HCZ3</accession>
<gene>
    <name evidence="3" type="ORF">DI598_02955</name>
</gene>
<dbReference type="Proteomes" id="UP000249645">
    <property type="component" value="Unassembled WGS sequence"/>
</dbReference>
<dbReference type="EMBL" id="QFOI01000027">
    <property type="protein sequence ID" value="PZP51569.1"/>
    <property type="molecule type" value="Genomic_DNA"/>
</dbReference>
<feature type="domain" description="DUF58" evidence="2">
    <location>
        <begin position="208"/>
        <end position="355"/>
    </location>
</feature>
<evidence type="ECO:0000259" key="2">
    <source>
        <dbReference type="Pfam" id="PF01882"/>
    </source>
</evidence>
<keyword evidence="1" id="KW-1133">Transmembrane helix</keyword>
<dbReference type="InterPro" id="IPR002881">
    <property type="entry name" value="DUF58"/>
</dbReference>
<dbReference type="PANTHER" id="PTHR33608">
    <property type="entry name" value="BLL2464 PROTEIN"/>
    <property type="match status" value="1"/>
</dbReference>
<name>A0A2W5HCZ3_9SPHI</name>
<dbReference type="PANTHER" id="PTHR33608:SF3">
    <property type="entry name" value="SLR2013 PROTEIN"/>
    <property type="match status" value="1"/>
</dbReference>
<reference evidence="3 4" key="1">
    <citation type="submission" date="2017-11" db="EMBL/GenBank/DDBJ databases">
        <title>Infants hospitalized years apart are colonized by the same room-sourced microbial strains.</title>
        <authorList>
            <person name="Brooks B."/>
            <person name="Olm M.R."/>
            <person name="Firek B.A."/>
            <person name="Baker R."/>
            <person name="Thomas B.C."/>
            <person name="Morowitz M.J."/>
            <person name="Banfield J.F."/>
        </authorList>
    </citation>
    <scope>NUCLEOTIDE SEQUENCE [LARGE SCALE GENOMIC DNA]</scope>
    <source>
        <strain evidence="3">S2_009_000_R2_76</strain>
    </source>
</reference>
<comment type="caution">
    <text evidence="3">The sequence shown here is derived from an EMBL/GenBank/DDBJ whole genome shotgun (WGS) entry which is preliminary data.</text>
</comment>
<protein>
    <submittedName>
        <fullName evidence="3">DUF58 domain-containing protein</fullName>
    </submittedName>
</protein>